<feature type="domain" description="VWFA" evidence="4">
    <location>
        <begin position="1073"/>
        <end position="1252"/>
    </location>
</feature>
<dbReference type="InterPro" id="IPR002035">
    <property type="entry name" value="VWF_A"/>
</dbReference>
<feature type="compositionally biased region" description="Low complexity" evidence="1">
    <location>
        <begin position="828"/>
        <end position="840"/>
    </location>
</feature>
<dbReference type="InterPro" id="IPR026919">
    <property type="entry name" value="ADGRV1"/>
</dbReference>
<dbReference type="InterPro" id="IPR036465">
    <property type="entry name" value="vWFA_dom_sf"/>
</dbReference>
<dbReference type="NCBIfam" id="TIGR02608">
    <property type="entry name" value="delta_60_rpt"/>
    <property type="match status" value="3"/>
</dbReference>
<dbReference type="SUPFAM" id="SSF101898">
    <property type="entry name" value="NHL repeat"/>
    <property type="match status" value="1"/>
</dbReference>
<dbReference type="InterPro" id="IPR053784">
    <property type="entry name" value="Choice_anch_U_dom"/>
</dbReference>
<protein>
    <submittedName>
        <fullName evidence="5">Choice-of-anchor U domain-containing protein</fullName>
    </submittedName>
</protein>
<keyword evidence="2" id="KW-0812">Transmembrane</keyword>
<dbReference type="Pfam" id="PF17164">
    <property type="entry name" value="DUF5122"/>
    <property type="match status" value="3"/>
</dbReference>
<feature type="region of interest" description="Disordered" evidence="1">
    <location>
        <begin position="632"/>
        <end position="658"/>
    </location>
</feature>
<dbReference type="SUPFAM" id="SSF53300">
    <property type="entry name" value="vWA-like"/>
    <property type="match status" value="1"/>
</dbReference>
<feature type="signal peptide" evidence="3">
    <location>
        <begin position="1"/>
        <end position="29"/>
    </location>
</feature>
<evidence type="ECO:0000259" key="4">
    <source>
        <dbReference type="PROSITE" id="PS50234"/>
    </source>
</evidence>
<dbReference type="PANTHER" id="PTHR46682:SF1">
    <property type="entry name" value="ADHESION G-PROTEIN COUPLED RECEPTOR V1"/>
    <property type="match status" value="1"/>
</dbReference>
<dbReference type="PANTHER" id="PTHR46682">
    <property type="entry name" value="ADHESION G-PROTEIN COUPLED RECEPTOR V1"/>
    <property type="match status" value="1"/>
</dbReference>
<dbReference type="NCBIfam" id="NF041766">
    <property type="entry name" value="choice_anch_U"/>
    <property type="match status" value="1"/>
</dbReference>
<evidence type="ECO:0000313" key="5">
    <source>
        <dbReference type="EMBL" id="MES0873904.1"/>
    </source>
</evidence>
<dbReference type="InterPro" id="IPR038081">
    <property type="entry name" value="CalX-like_sf"/>
</dbReference>
<evidence type="ECO:0000256" key="2">
    <source>
        <dbReference type="SAM" id="Phobius"/>
    </source>
</evidence>
<name>A0ABV2A9R4_9GAMM</name>
<dbReference type="EMBL" id="JBEPIJ010000007">
    <property type="protein sequence ID" value="MES0873904.1"/>
    <property type="molecule type" value="Genomic_DNA"/>
</dbReference>
<keyword evidence="3" id="KW-0732">Signal</keyword>
<dbReference type="Gene3D" id="3.50.4.10">
    <property type="entry name" value="Hepatocyte Growth Factor"/>
    <property type="match status" value="1"/>
</dbReference>
<keyword evidence="2" id="KW-0472">Membrane</keyword>
<dbReference type="PROSITE" id="PS50234">
    <property type="entry name" value="VWFA"/>
    <property type="match status" value="1"/>
</dbReference>
<evidence type="ECO:0000313" key="6">
    <source>
        <dbReference type="Proteomes" id="UP001465331"/>
    </source>
</evidence>
<feature type="transmembrane region" description="Helical" evidence="2">
    <location>
        <begin position="1027"/>
        <end position="1048"/>
    </location>
</feature>
<comment type="caution">
    <text evidence="5">The sequence shown here is derived from an EMBL/GenBank/DDBJ whole genome shotgun (WGS) entry which is preliminary data.</text>
</comment>
<keyword evidence="2" id="KW-1133">Transmembrane helix</keyword>
<feature type="region of interest" description="Disordered" evidence="1">
    <location>
        <begin position="784"/>
        <end position="899"/>
    </location>
</feature>
<keyword evidence="6" id="KW-1185">Reference proteome</keyword>
<dbReference type="Gene3D" id="2.80.10.50">
    <property type="match status" value="2"/>
</dbReference>
<dbReference type="SUPFAM" id="SSF141072">
    <property type="entry name" value="CalX-like"/>
    <property type="match status" value="2"/>
</dbReference>
<accession>A0ABV2A9R4</accession>
<feature type="compositionally biased region" description="Polar residues" evidence="1">
    <location>
        <begin position="643"/>
        <end position="653"/>
    </location>
</feature>
<dbReference type="Gene3D" id="2.60.40.2030">
    <property type="match status" value="2"/>
</dbReference>
<dbReference type="RefSeq" id="WP_352888787.1">
    <property type="nucleotide sequence ID" value="NZ_JBEPIJ010000007.1"/>
</dbReference>
<gene>
    <name evidence="5" type="ORF">ABSH63_07815</name>
</gene>
<feature type="chain" id="PRO_5045256600" evidence="3">
    <location>
        <begin position="30"/>
        <end position="1370"/>
    </location>
</feature>
<dbReference type="Pfam" id="PF13519">
    <property type="entry name" value="VWA_2"/>
    <property type="match status" value="1"/>
</dbReference>
<feature type="compositionally biased region" description="Pro residues" evidence="1">
    <location>
        <begin position="841"/>
        <end position="865"/>
    </location>
</feature>
<evidence type="ECO:0000256" key="3">
    <source>
        <dbReference type="SAM" id="SignalP"/>
    </source>
</evidence>
<feature type="compositionally biased region" description="Low complexity" evidence="1">
    <location>
        <begin position="888"/>
        <end position="899"/>
    </location>
</feature>
<feature type="compositionally biased region" description="Pro residues" evidence="1">
    <location>
        <begin position="789"/>
        <end position="827"/>
    </location>
</feature>
<organism evidence="5 6">
    <name type="scientific">Sinimarinibacterium thermocellulolyticum</name>
    <dbReference type="NCBI Taxonomy" id="3170016"/>
    <lineage>
        <taxon>Bacteria</taxon>
        <taxon>Pseudomonadati</taxon>
        <taxon>Pseudomonadota</taxon>
        <taxon>Gammaproteobacteria</taxon>
        <taxon>Nevskiales</taxon>
        <taxon>Nevskiaceae</taxon>
        <taxon>Sinimarinibacterium</taxon>
    </lineage>
</organism>
<dbReference type="SMART" id="SM00327">
    <property type="entry name" value="VWA"/>
    <property type="match status" value="1"/>
</dbReference>
<dbReference type="InterPro" id="IPR013431">
    <property type="entry name" value="Delta_60_rpt"/>
</dbReference>
<feature type="transmembrane region" description="Helical" evidence="2">
    <location>
        <begin position="1055"/>
        <end position="1078"/>
    </location>
</feature>
<evidence type="ECO:0000256" key="1">
    <source>
        <dbReference type="SAM" id="MobiDB-lite"/>
    </source>
</evidence>
<feature type="compositionally biased region" description="Pro residues" evidence="1">
    <location>
        <begin position="873"/>
        <end position="887"/>
    </location>
</feature>
<proteinExistence type="predicted"/>
<dbReference type="Proteomes" id="UP001465331">
    <property type="component" value="Unassembled WGS sequence"/>
</dbReference>
<sequence>MRKHIDGRYAAAVALVAVLAGTGALQAGASFNADGTVYTSPGESSHGALAGALALRADGSFYVSGNSTNNQDSTDQRFHIRRYGADGTLDPIFNVDLQHSGSLSVGRRALLAHPDGGVVAALTLANANSPTDSFTRIVRYDAQGSNTAAFNDFTFDNSLRFDQLDVLAMQADGKILAAGSSGGALQSGGSAVVARLNPNGSIDTGFSGDGYVSVAPGIGSPNFFQRSYPLVQFTSVNLLEDGRIFLAGTASSDFSNDSEMLFWRLMPDGSPDTSFNNGEPLLFAVRDGNNVGASNDVGGADVAPDGSFLIGGRSTAGGSGRAWLLLFAPDGTLLARQDEAFGFDQISDVQLLPNGGAVAVGSYDIKPTRPLVAIFSQGLAFGGGFFDPLGSATRTNQLFATAYDPFQQRLVSVGLGVAESGSVLARWLVLATPIVSNELDVTPEPFTFAPLTHVKPGTPVLSEAVEITGVSEFVRIPLRLFDGEAVLDGGASFSHAAPPDFGTLRFVSGSGVPPSLNVQLGHTAAATIDTDTTTRLIAGGLVRSTNLAVTVGNTRQGSFVSRTSGAALPGSLRFGATGVTVTEGERAELTVERTGGSDGAISVRFAITENATGTVFVGGTLDWADGDAAPKTIGLSSEDDSAPSGSKQFTASLSEPAGGATLGTPATAAMTFLDNDVAGSLRFTASSVTVNEGERANLTVERVFGDAGAISVRFEIRDDADGTLLVAGPLNWAAGDTSTRTVGIDTAENSRADGNQTYTARLLDPAGGTVLDTPSVARITALDDDVAPTPTPSSTPLPTPVPTASPSPTPFPTPEPTSTPTPLPTATPTPVSTPVATASPTPTPTAVPTGTPTPLPTATPTPVPTPVATASPTPTPTAVPTGTPTPQPTANATPTPTPVARGEIVLGDGRVVEIVTASGSLQALRTVAAPANLPADFDYPIDFLAFDITGLAPGASVEVSLLLPGGVLADTYVKCDVAGCAPFAGATADGRTVTLTLTDGGAGDADGVADGVIRDPGTPARAKDAPAAGSGGGAIGSLALLGLGLAALRRRAGRLATALLGLFAGGAAAGGGQSMLVLDASGSMWGQLEGRTKIELARDAVDAMLQDWPAEQGLGLIAYGHRRKGDCTDIEVLLPAAVRDTAALRAQVQQLTPKGMTPITAAVRLAAEQLKFTEQKATVILVSDGEETCNADPCALGAELEQLGIDFTANVIGFDLPEGKAREQLQCLARNTGGRYLEARDAAGLNAALGEVAAPTPAPASAVTTAEQWIPGFALEWAAGGAIDGAEGSDGTRVEEFAVGQTAEECQALCVQDDSCGGWHYEPTGSFFIEYPRCHLKGRGYPMSLREEGEGWVAGVKTGVKLIAADAAQE</sequence>
<reference evidence="5 6" key="1">
    <citation type="submission" date="2024-06" db="EMBL/GenBank/DDBJ databases">
        <authorList>
            <person name="Li Z."/>
            <person name="Jiang Y."/>
        </authorList>
    </citation>
    <scope>NUCLEOTIDE SEQUENCE [LARGE SCALE GENOMIC DNA]</scope>
    <source>
        <strain evidence="5 6">HSW-8</strain>
    </source>
</reference>
<dbReference type="Gene3D" id="3.40.50.410">
    <property type="entry name" value="von Willebrand factor, type A domain"/>
    <property type="match status" value="1"/>
</dbReference>